<protein>
    <submittedName>
        <fullName evidence="2">DUF115 domain-containing protein</fullName>
    </submittedName>
</protein>
<keyword evidence="1" id="KW-1185">Reference proteome</keyword>
<name>A0A0N5APC2_9BILA</name>
<accession>A0A0N5APC2</accession>
<evidence type="ECO:0000313" key="2">
    <source>
        <dbReference type="WBParaSite" id="SMUV_0000649401-mRNA-1"/>
    </source>
</evidence>
<dbReference type="STRING" id="451379.A0A0N5APC2"/>
<dbReference type="AlphaFoldDB" id="A0A0N5APC2"/>
<organism evidence="1 2">
    <name type="scientific">Syphacia muris</name>
    <dbReference type="NCBI Taxonomy" id="451379"/>
    <lineage>
        <taxon>Eukaryota</taxon>
        <taxon>Metazoa</taxon>
        <taxon>Ecdysozoa</taxon>
        <taxon>Nematoda</taxon>
        <taxon>Chromadorea</taxon>
        <taxon>Rhabditida</taxon>
        <taxon>Spirurina</taxon>
        <taxon>Oxyuridomorpha</taxon>
        <taxon>Oxyuroidea</taxon>
        <taxon>Oxyuridae</taxon>
        <taxon>Syphacia</taxon>
    </lineage>
</organism>
<dbReference type="WBParaSite" id="SMUV_0000649401-mRNA-1">
    <property type="protein sequence ID" value="SMUV_0000649401-mRNA-1"/>
    <property type="gene ID" value="SMUV_0000649401"/>
</dbReference>
<reference evidence="2" key="1">
    <citation type="submission" date="2016-04" db="UniProtKB">
        <authorList>
            <consortium name="WormBaseParasite"/>
        </authorList>
    </citation>
    <scope>IDENTIFICATION</scope>
</reference>
<dbReference type="InterPro" id="IPR045864">
    <property type="entry name" value="aa-tRNA-synth_II/BPL/LPL"/>
</dbReference>
<sequence length="357" mass="40893">MLEIRGIENDVNELETNYIKWWQTYERMLQISAEDKTLKAAYKTKLRSLSQGLLDTLQLPNDIASCSYESSEDGDLDIELAKQKHTEYLYAAGMLKSTSHPPSLNVVGYPALLAFLLEQFFSDSFRTIGTLVLPSCFVRPAVIEGVNISLETYLPFTDGPDNAVLMYLTGHGLVSLASLFVRKVVSYHSAKDPLRVFSVGCAYSNFIFPNRCADDCCLSKLDLLTVPQRTKLAVLSICPREEVEANEYTFMKEYIDNLMHKFDLPLKFKRLKAKELYNYESEAESLMYKDIELARISRSGEYIPRRLNIMMKEKEVLHFSFLNYAEIDITSVMAAFLEENIIQKRTDIPDFLNDSYN</sequence>
<dbReference type="Proteomes" id="UP000046393">
    <property type="component" value="Unplaced"/>
</dbReference>
<evidence type="ECO:0000313" key="1">
    <source>
        <dbReference type="Proteomes" id="UP000046393"/>
    </source>
</evidence>
<dbReference type="Gene3D" id="3.30.930.10">
    <property type="entry name" value="Bira Bifunctional Protein, Domain 2"/>
    <property type="match status" value="1"/>
</dbReference>
<proteinExistence type="predicted"/>